<name>A0ABR1EX88_NECAM</name>
<gene>
    <name evidence="2" type="primary">Necator_2022.05.29.01.07.g35</name>
    <name evidence="1" type="synonym">Necator_chrX.g26581</name>
    <name evidence="1" type="ORF">RB195_026413</name>
    <name evidence="2" type="ORF">RB195_026484</name>
</gene>
<evidence type="ECO:0008006" key="4">
    <source>
        <dbReference type="Google" id="ProtNLM"/>
    </source>
</evidence>
<dbReference type="EMBL" id="JAVFWL010000006">
    <property type="protein sequence ID" value="KAK6767127.1"/>
    <property type="molecule type" value="Genomic_DNA"/>
</dbReference>
<organism evidence="2 3">
    <name type="scientific">Necator americanus</name>
    <name type="common">Human hookworm</name>
    <dbReference type="NCBI Taxonomy" id="51031"/>
    <lineage>
        <taxon>Eukaryota</taxon>
        <taxon>Metazoa</taxon>
        <taxon>Ecdysozoa</taxon>
        <taxon>Nematoda</taxon>
        <taxon>Chromadorea</taxon>
        <taxon>Rhabditida</taxon>
        <taxon>Rhabditina</taxon>
        <taxon>Rhabditomorpha</taxon>
        <taxon>Strongyloidea</taxon>
        <taxon>Ancylostomatidae</taxon>
        <taxon>Bunostominae</taxon>
        <taxon>Necator</taxon>
    </lineage>
</organism>
<evidence type="ECO:0000313" key="3">
    <source>
        <dbReference type="Proteomes" id="UP001303046"/>
    </source>
</evidence>
<reference evidence="2 3" key="1">
    <citation type="submission" date="2023-08" db="EMBL/GenBank/DDBJ databases">
        <title>A Necator americanus chromosomal reference genome.</title>
        <authorList>
            <person name="Ilik V."/>
            <person name="Petrzelkova K.J."/>
            <person name="Pardy F."/>
            <person name="Fuh T."/>
            <person name="Niatou-Singa F.S."/>
            <person name="Gouil Q."/>
            <person name="Baker L."/>
            <person name="Ritchie M.E."/>
            <person name="Jex A.R."/>
            <person name="Gazzola D."/>
            <person name="Li H."/>
            <person name="Toshio Fujiwara R."/>
            <person name="Zhan B."/>
            <person name="Aroian R.V."/>
            <person name="Pafco B."/>
            <person name="Schwarz E.M."/>
        </authorList>
    </citation>
    <scope>NUCLEOTIDE SEQUENCE [LARGE SCALE GENOMIC DNA]</scope>
    <source>
        <strain evidence="2 3">Aroian</strain>
        <tissue evidence="2">Whole animal</tissue>
    </source>
</reference>
<dbReference type="Proteomes" id="UP001303046">
    <property type="component" value="Unassembled WGS sequence"/>
</dbReference>
<sequence>MRARGDGLGRKSEGNCLTLIILAVCLHHADHHELSCKYAPVLRGFGEKEPLNRFGALLSVRINKATCGIYSRICTCCEQFSVVIVETIVNLVQKFRQTLTLGFSAVRSSG</sequence>
<comment type="caution">
    <text evidence="2">The sequence shown here is derived from an EMBL/GenBank/DDBJ whole genome shotgun (WGS) entry which is preliminary data.</text>
</comment>
<dbReference type="EMBL" id="JAVFWL010000007">
    <property type="protein sequence ID" value="KAK6767234.1"/>
    <property type="molecule type" value="Genomic_DNA"/>
</dbReference>
<accession>A0ABR1EX88</accession>
<keyword evidence="3" id="KW-1185">Reference proteome</keyword>
<proteinExistence type="predicted"/>
<evidence type="ECO:0000313" key="2">
    <source>
        <dbReference type="EMBL" id="KAK6767234.1"/>
    </source>
</evidence>
<evidence type="ECO:0000313" key="1">
    <source>
        <dbReference type="EMBL" id="KAK6767127.1"/>
    </source>
</evidence>
<protein>
    <recommendedName>
        <fullName evidence="4">Secreted protein</fullName>
    </recommendedName>
</protein>